<evidence type="ECO:0000256" key="1">
    <source>
        <dbReference type="ARBA" id="ARBA00022448"/>
    </source>
</evidence>
<dbReference type="Pfam" id="PF00005">
    <property type="entry name" value="ABC_tran"/>
    <property type="match status" value="1"/>
</dbReference>
<keyword evidence="7" id="KW-1185">Reference proteome</keyword>
<evidence type="ECO:0000256" key="3">
    <source>
        <dbReference type="ARBA" id="ARBA00022840"/>
    </source>
</evidence>
<organism evidence="6 7">
    <name type="scientific">Geotalea uraniireducens (strain Rf4)</name>
    <name type="common">Geobacter uraniireducens</name>
    <dbReference type="NCBI Taxonomy" id="351605"/>
    <lineage>
        <taxon>Bacteria</taxon>
        <taxon>Pseudomonadati</taxon>
        <taxon>Thermodesulfobacteriota</taxon>
        <taxon>Desulfuromonadia</taxon>
        <taxon>Geobacterales</taxon>
        <taxon>Geobacteraceae</taxon>
        <taxon>Geotalea</taxon>
    </lineage>
</organism>
<dbReference type="PROSITE" id="PS00211">
    <property type="entry name" value="ABC_TRANSPORTER_1"/>
    <property type="match status" value="1"/>
</dbReference>
<dbReference type="STRING" id="351605.Gura_2437"/>
<keyword evidence="1" id="KW-0813">Transport</keyword>
<name>A5G498_GEOUR</name>
<dbReference type="CDD" id="cd03255">
    <property type="entry name" value="ABC_MJ0796_LolCDE_FtsE"/>
    <property type="match status" value="1"/>
</dbReference>
<dbReference type="GO" id="GO:0005524">
    <property type="term" value="F:ATP binding"/>
    <property type="evidence" value="ECO:0007669"/>
    <property type="project" value="UniProtKB-KW"/>
</dbReference>
<dbReference type="HOGENOM" id="CLU_000604_1_22_7"/>
<sequence>MISTINEQAACLLRLDGVSKSYWMGQAYVPAVRAVTLAVRSGEFAALMGPSGSSKSTLLNICGLVDRPDTGYVKLEGVEMGRLSPEELTMVRREKIGFVFQGFNLVPVMTTFENVEYPLFLANVPAKARQERVHEMLERVGLAELEQRRPDELSGGQRQRVAIARALVKVPKLVIADEPTANLDSVTANQIVEVMHDLGRLSGTTFLIATHDPRLTGLCDRVITMSDGVLL</sequence>
<dbReference type="PANTHER" id="PTHR24220">
    <property type="entry name" value="IMPORT ATP-BINDING PROTEIN"/>
    <property type="match status" value="1"/>
</dbReference>
<dbReference type="InterPro" id="IPR017911">
    <property type="entry name" value="MacB-like_ATP-bd"/>
</dbReference>
<dbReference type="GO" id="GO:0044874">
    <property type="term" value="P:lipoprotein localization to outer membrane"/>
    <property type="evidence" value="ECO:0007669"/>
    <property type="project" value="TreeGrafter"/>
</dbReference>
<dbReference type="PANTHER" id="PTHR24220:SF689">
    <property type="entry name" value="LIPOPROTEIN-RELEASING SYSTEM ATP-BINDING PROTEIN LOLD"/>
    <property type="match status" value="1"/>
</dbReference>
<evidence type="ECO:0000259" key="5">
    <source>
        <dbReference type="PROSITE" id="PS50893"/>
    </source>
</evidence>
<dbReference type="Proteomes" id="UP000006695">
    <property type="component" value="Chromosome"/>
</dbReference>
<evidence type="ECO:0000313" key="7">
    <source>
        <dbReference type="Proteomes" id="UP000006695"/>
    </source>
</evidence>
<dbReference type="Gene3D" id="3.40.50.300">
    <property type="entry name" value="P-loop containing nucleotide triphosphate hydrolases"/>
    <property type="match status" value="1"/>
</dbReference>
<keyword evidence="3" id="KW-0067">ATP-binding</keyword>
<proteinExistence type="inferred from homology"/>
<dbReference type="InterPro" id="IPR003593">
    <property type="entry name" value="AAA+_ATPase"/>
</dbReference>
<comment type="similarity">
    <text evidence="4">Belongs to the ABC transporter superfamily. Macrolide exporter (TC 3.A.1.122) family.</text>
</comment>
<dbReference type="AlphaFoldDB" id="A5G498"/>
<dbReference type="EMBL" id="CP000698">
    <property type="protein sequence ID" value="ABQ26616.1"/>
    <property type="molecule type" value="Genomic_DNA"/>
</dbReference>
<dbReference type="GO" id="GO:0098796">
    <property type="term" value="C:membrane protein complex"/>
    <property type="evidence" value="ECO:0007669"/>
    <property type="project" value="UniProtKB-ARBA"/>
</dbReference>
<keyword evidence="2" id="KW-0547">Nucleotide-binding</keyword>
<dbReference type="InterPro" id="IPR027417">
    <property type="entry name" value="P-loop_NTPase"/>
</dbReference>
<evidence type="ECO:0000256" key="4">
    <source>
        <dbReference type="ARBA" id="ARBA00038388"/>
    </source>
</evidence>
<dbReference type="GO" id="GO:0022857">
    <property type="term" value="F:transmembrane transporter activity"/>
    <property type="evidence" value="ECO:0007669"/>
    <property type="project" value="TreeGrafter"/>
</dbReference>
<feature type="domain" description="ABC transporter" evidence="5">
    <location>
        <begin position="13"/>
        <end position="231"/>
    </location>
</feature>
<dbReference type="OrthoDB" id="9809450at2"/>
<dbReference type="InterPro" id="IPR015854">
    <property type="entry name" value="ABC_transpr_LolD-like"/>
</dbReference>
<protein>
    <submittedName>
        <fullName evidence="6">ABC transporter related protein</fullName>
    </submittedName>
</protein>
<dbReference type="SUPFAM" id="SSF52540">
    <property type="entry name" value="P-loop containing nucleoside triphosphate hydrolases"/>
    <property type="match status" value="1"/>
</dbReference>
<dbReference type="InterPro" id="IPR003439">
    <property type="entry name" value="ABC_transporter-like_ATP-bd"/>
</dbReference>
<dbReference type="KEGG" id="gur:Gura_2437"/>
<dbReference type="RefSeq" id="WP_011939306.1">
    <property type="nucleotide sequence ID" value="NC_009483.1"/>
</dbReference>
<dbReference type="GO" id="GO:0016887">
    <property type="term" value="F:ATP hydrolysis activity"/>
    <property type="evidence" value="ECO:0007669"/>
    <property type="project" value="InterPro"/>
</dbReference>
<dbReference type="GO" id="GO:0005886">
    <property type="term" value="C:plasma membrane"/>
    <property type="evidence" value="ECO:0007669"/>
    <property type="project" value="TreeGrafter"/>
</dbReference>
<dbReference type="InterPro" id="IPR017871">
    <property type="entry name" value="ABC_transporter-like_CS"/>
</dbReference>
<dbReference type="FunFam" id="3.40.50.300:FF:000032">
    <property type="entry name" value="Export ABC transporter ATP-binding protein"/>
    <property type="match status" value="1"/>
</dbReference>
<accession>A5G498</accession>
<evidence type="ECO:0000256" key="2">
    <source>
        <dbReference type="ARBA" id="ARBA00022741"/>
    </source>
</evidence>
<evidence type="ECO:0000313" key="6">
    <source>
        <dbReference type="EMBL" id="ABQ26616.1"/>
    </source>
</evidence>
<reference evidence="6 7" key="1">
    <citation type="submission" date="2007-05" db="EMBL/GenBank/DDBJ databases">
        <title>Complete sequence of Geobacter uraniireducens Rf4.</title>
        <authorList>
            <consortium name="US DOE Joint Genome Institute"/>
            <person name="Copeland A."/>
            <person name="Lucas S."/>
            <person name="Lapidus A."/>
            <person name="Barry K."/>
            <person name="Detter J.C."/>
            <person name="Glavina del Rio T."/>
            <person name="Hammon N."/>
            <person name="Israni S."/>
            <person name="Dalin E."/>
            <person name="Tice H."/>
            <person name="Pitluck S."/>
            <person name="Chertkov O."/>
            <person name="Brettin T."/>
            <person name="Bruce D."/>
            <person name="Han C."/>
            <person name="Schmutz J."/>
            <person name="Larimer F."/>
            <person name="Land M."/>
            <person name="Hauser L."/>
            <person name="Kyrpides N."/>
            <person name="Mikhailova N."/>
            <person name="Shelobolina E."/>
            <person name="Aklujkar M."/>
            <person name="Lovley D."/>
            <person name="Richardson P."/>
        </authorList>
    </citation>
    <scope>NUCLEOTIDE SEQUENCE [LARGE SCALE GENOMIC DNA]</scope>
    <source>
        <strain evidence="6 7">Rf4</strain>
    </source>
</reference>
<dbReference type="PROSITE" id="PS50893">
    <property type="entry name" value="ABC_TRANSPORTER_2"/>
    <property type="match status" value="1"/>
</dbReference>
<gene>
    <name evidence="6" type="ordered locus">Gura_2437</name>
</gene>
<dbReference type="GO" id="GO:0089705">
    <property type="term" value="P:protein localization to outer membrane"/>
    <property type="evidence" value="ECO:0007669"/>
    <property type="project" value="TreeGrafter"/>
</dbReference>
<dbReference type="SMART" id="SM00382">
    <property type="entry name" value="AAA"/>
    <property type="match status" value="1"/>
</dbReference>